<evidence type="ECO:0000313" key="1">
    <source>
        <dbReference type="EMBL" id="CAG8839954.1"/>
    </source>
</evidence>
<reference evidence="1" key="1">
    <citation type="submission" date="2021-06" db="EMBL/GenBank/DDBJ databases">
        <authorList>
            <person name="Kallberg Y."/>
            <person name="Tangrot J."/>
            <person name="Rosling A."/>
        </authorList>
    </citation>
    <scope>NUCLEOTIDE SEQUENCE</scope>
    <source>
        <strain evidence="1">MA461A</strain>
    </source>
</reference>
<sequence>LFTNENLLDLLREVKEKTEKTANEKRQKKRNDYLMMDSTED</sequence>
<dbReference type="Proteomes" id="UP000789920">
    <property type="component" value="Unassembled WGS sequence"/>
</dbReference>
<protein>
    <submittedName>
        <fullName evidence="1">2987_t:CDS:1</fullName>
    </submittedName>
</protein>
<gene>
    <name evidence="1" type="ORF">RPERSI_LOCUS31242</name>
</gene>
<evidence type="ECO:0000313" key="2">
    <source>
        <dbReference type="Proteomes" id="UP000789920"/>
    </source>
</evidence>
<proteinExistence type="predicted"/>
<keyword evidence="2" id="KW-1185">Reference proteome</keyword>
<dbReference type="EMBL" id="CAJVQC010125275">
    <property type="protein sequence ID" value="CAG8839954.1"/>
    <property type="molecule type" value="Genomic_DNA"/>
</dbReference>
<accession>A0ACA9SL75</accession>
<organism evidence="1 2">
    <name type="scientific">Racocetra persica</name>
    <dbReference type="NCBI Taxonomy" id="160502"/>
    <lineage>
        <taxon>Eukaryota</taxon>
        <taxon>Fungi</taxon>
        <taxon>Fungi incertae sedis</taxon>
        <taxon>Mucoromycota</taxon>
        <taxon>Glomeromycotina</taxon>
        <taxon>Glomeromycetes</taxon>
        <taxon>Diversisporales</taxon>
        <taxon>Gigasporaceae</taxon>
        <taxon>Racocetra</taxon>
    </lineage>
</organism>
<name>A0ACA9SL75_9GLOM</name>
<feature type="non-terminal residue" evidence="1">
    <location>
        <position position="1"/>
    </location>
</feature>
<comment type="caution">
    <text evidence="1">The sequence shown here is derived from an EMBL/GenBank/DDBJ whole genome shotgun (WGS) entry which is preliminary data.</text>
</comment>